<protein>
    <submittedName>
        <fullName evidence="1">Uncharacterized protein</fullName>
    </submittedName>
</protein>
<evidence type="ECO:0000313" key="1">
    <source>
        <dbReference type="EnsemblPlants" id="ONIVA12G01770.3"/>
    </source>
</evidence>
<dbReference type="HOGENOM" id="CLU_2675284_0_0_1"/>
<sequence>MQMRIILTTMYIETFIVQSIGTNPCSWCRSLLTAKLNFSLDLNDIRVISEDIGSLVHLTWTLEMWLWDASLDVHG</sequence>
<accession>A0A0E0J6E0</accession>
<reference evidence="1" key="2">
    <citation type="submission" date="2018-04" db="EMBL/GenBank/DDBJ databases">
        <title>OnivRS2 (Oryza nivara Reference Sequence Version 2).</title>
        <authorList>
            <person name="Zhang J."/>
            <person name="Kudrna D."/>
            <person name="Lee S."/>
            <person name="Talag J."/>
            <person name="Rajasekar S."/>
            <person name="Welchert J."/>
            <person name="Hsing Y.-I."/>
            <person name="Wing R.A."/>
        </authorList>
    </citation>
    <scope>NUCLEOTIDE SEQUENCE [LARGE SCALE GENOMIC DNA]</scope>
    <source>
        <strain evidence="1">SL10</strain>
    </source>
</reference>
<organism evidence="1">
    <name type="scientific">Oryza nivara</name>
    <name type="common">Indian wild rice</name>
    <name type="synonym">Oryza sativa f. spontanea</name>
    <dbReference type="NCBI Taxonomy" id="4536"/>
    <lineage>
        <taxon>Eukaryota</taxon>
        <taxon>Viridiplantae</taxon>
        <taxon>Streptophyta</taxon>
        <taxon>Embryophyta</taxon>
        <taxon>Tracheophyta</taxon>
        <taxon>Spermatophyta</taxon>
        <taxon>Magnoliopsida</taxon>
        <taxon>Liliopsida</taxon>
        <taxon>Poales</taxon>
        <taxon>Poaceae</taxon>
        <taxon>BOP clade</taxon>
        <taxon>Oryzoideae</taxon>
        <taxon>Oryzeae</taxon>
        <taxon>Oryzinae</taxon>
        <taxon>Oryza</taxon>
    </lineage>
</organism>
<dbReference type="AlphaFoldDB" id="A0A0E0J6E0"/>
<name>A0A0E0J6E0_ORYNI</name>
<evidence type="ECO:0000313" key="2">
    <source>
        <dbReference type="Proteomes" id="UP000006591"/>
    </source>
</evidence>
<dbReference type="Proteomes" id="UP000006591">
    <property type="component" value="Chromosome 12"/>
</dbReference>
<reference evidence="1" key="1">
    <citation type="submission" date="2015-04" db="UniProtKB">
        <authorList>
            <consortium name="EnsemblPlants"/>
        </authorList>
    </citation>
    <scope>IDENTIFICATION</scope>
    <source>
        <strain evidence="1">SL10</strain>
    </source>
</reference>
<dbReference type="EnsemblPlants" id="ONIVA12G01770.3">
    <property type="protein sequence ID" value="ONIVA12G01770.3"/>
    <property type="gene ID" value="ONIVA12G01770"/>
</dbReference>
<proteinExistence type="predicted"/>
<dbReference type="Gramene" id="ONIVA12G01770.3">
    <property type="protein sequence ID" value="ONIVA12G01770.3"/>
    <property type="gene ID" value="ONIVA12G01770"/>
</dbReference>
<keyword evidence="2" id="KW-1185">Reference proteome</keyword>